<dbReference type="Proteomes" id="UP000326557">
    <property type="component" value="Unassembled WGS sequence"/>
</dbReference>
<dbReference type="AlphaFoldDB" id="A0A5E7C3X9"/>
<evidence type="ECO:0000313" key="2">
    <source>
        <dbReference type="EMBL" id="VVN99318.1"/>
    </source>
</evidence>
<accession>A0A5E7C3X9</accession>
<feature type="region of interest" description="Disordered" evidence="1">
    <location>
        <begin position="1"/>
        <end position="38"/>
    </location>
</feature>
<protein>
    <submittedName>
        <fullName evidence="2">Uncharacterized protein</fullName>
    </submittedName>
</protein>
<organism evidence="2 3">
    <name type="scientific">Pseudomonas fluorescens</name>
    <dbReference type="NCBI Taxonomy" id="294"/>
    <lineage>
        <taxon>Bacteria</taxon>
        <taxon>Pseudomonadati</taxon>
        <taxon>Pseudomonadota</taxon>
        <taxon>Gammaproteobacteria</taxon>
        <taxon>Pseudomonadales</taxon>
        <taxon>Pseudomonadaceae</taxon>
        <taxon>Pseudomonas</taxon>
    </lineage>
</organism>
<evidence type="ECO:0000313" key="3">
    <source>
        <dbReference type="Proteomes" id="UP000326557"/>
    </source>
</evidence>
<proteinExistence type="predicted"/>
<name>A0A5E7C3X9_PSEFL</name>
<sequence>MQRIVNAQGLNMSKPAARPINWPTWPRSKSGWMMKTGR</sequence>
<dbReference type="EMBL" id="CABVHP010000006">
    <property type="protein sequence ID" value="VVN99318.1"/>
    <property type="molecule type" value="Genomic_DNA"/>
</dbReference>
<reference evidence="2 3" key="1">
    <citation type="submission" date="2019-09" db="EMBL/GenBank/DDBJ databases">
        <authorList>
            <person name="Chandra G."/>
            <person name="Truman W A."/>
        </authorList>
    </citation>
    <scope>NUCLEOTIDE SEQUENCE [LARGE SCALE GENOMIC DNA]</scope>
    <source>
        <strain evidence="2">PS704</strain>
    </source>
</reference>
<gene>
    <name evidence="2" type="ORF">PS704_02529</name>
</gene>
<evidence type="ECO:0000256" key="1">
    <source>
        <dbReference type="SAM" id="MobiDB-lite"/>
    </source>
</evidence>